<evidence type="ECO:0000313" key="1">
    <source>
        <dbReference type="EMBL" id="TDL21906.1"/>
    </source>
</evidence>
<dbReference type="VEuPathDB" id="FungiDB:BD410DRAFT_284313"/>
<dbReference type="EMBL" id="ML170178">
    <property type="protein sequence ID" value="TDL21906.1"/>
    <property type="molecule type" value="Genomic_DNA"/>
</dbReference>
<dbReference type="Pfam" id="PF18759">
    <property type="entry name" value="Plavaka"/>
    <property type="match status" value="1"/>
</dbReference>
<evidence type="ECO:0000313" key="2">
    <source>
        <dbReference type="Proteomes" id="UP000294933"/>
    </source>
</evidence>
<sequence>MFRHITDPYSNAFFYQPFTNDFPRADIHEMLSPDLLHQVIKGTFKDHLVTWVEEYLVLTHGRARADEIIADIDRRIAVVPSFAGLRRFPEGRGFKQWTGDDSKALMKVYLPAIAGHVPSDMVRAMRAFLEFCYIVRRDVVTEDDLTMLEDALRRFHQYREIFRTSGVRPNGFGLPRQHSLVHYIMCIRLFAALNGLCSSITESKHIKAVKEPWRRSNRYDALGQMLLTNQRLDKLAACRVDFKSRGMLSKPLFSDGLDDLSTNDNDQGVGIDLRPAGIGNEDDGVEEGPRVLAHVDLARKYAKGYPSDLGTLAKRLNQPQLGSMIRNFLQDQLAGRDEPSTSTNAFSMSIQLFCEKIRVHHTATAYFYAPSDPCGVGGMRREMIRATPSWRKGHARQDCVFIETNPHLSGMRGLDVARVLRFLSFKFRGTHYPCALVRWFCRVGDAPDEDTGMWIVEPGVNIDGTAEVSVIHLDCIVRAAHLEPVYGSHFVPNLLEHHHSLDVFKSFYVNKFADHHCFEIVHHD</sequence>
<dbReference type="STRING" id="50990.A0A4Y7Q3N3"/>
<dbReference type="InterPro" id="IPR041078">
    <property type="entry name" value="Plavaka"/>
</dbReference>
<dbReference type="OrthoDB" id="3199698at2759"/>
<accession>A0A4Y7Q3N3</accession>
<keyword evidence="2" id="KW-1185">Reference proteome</keyword>
<name>A0A4Y7Q3N3_9AGAM</name>
<dbReference type="AlphaFoldDB" id="A0A4Y7Q3N3"/>
<reference evidence="1 2" key="1">
    <citation type="submission" date="2018-06" db="EMBL/GenBank/DDBJ databases">
        <title>A transcriptomic atlas of mushroom development highlights an independent origin of complex multicellularity.</title>
        <authorList>
            <consortium name="DOE Joint Genome Institute"/>
            <person name="Krizsan K."/>
            <person name="Almasi E."/>
            <person name="Merenyi Z."/>
            <person name="Sahu N."/>
            <person name="Viragh M."/>
            <person name="Koszo T."/>
            <person name="Mondo S."/>
            <person name="Kiss B."/>
            <person name="Balint B."/>
            <person name="Kues U."/>
            <person name="Barry K."/>
            <person name="Hegedus J.C."/>
            <person name="Henrissat B."/>
            <person name="Johnson J."/>
            <person name="Lipzen A."/>
            <person name="Ohm R."/>
            <person name="Nagy I."/>
            <person name="Pangilinan J."/>
            <person name="Yan J."/>
            <person name="Xiong Y."/>
            <person name="Grigoriev I.V."/>
            <person name="Hibbett D.S."/>
            <person name="Nagy L.G."/>
        </authorList>
    </citation>
    <scope>NUCLEOTIDE SEQUENCE [LARGE SCALE GENOMIC DNA]</scope>
    <source>
        <strain evidence="1 2">SZMC22713</strain>
    </source>
</reference>
<proteinExistence type="predicted"/>
<dbReference type="Proteomes" id="UP000294933">
    <property type="component" value="Unassembled WGS sequence"/>
</dbReference>
<gene>
    <name evidence="1" type="ORF">BD410DRAFT_284313</name>
</gene>
<protein>
    <submittedName>
        <fullName evidence="1">Uncharacterized protein</fullName>
    </submittedName>
</protein>
<organism evidence="1 2">
    <name type="scientific">Rickenella mellea</name>
    <dbReference type="NCBI Taxonomy" id="50990"/>
    <lineage>
        <taxon>Eukaryota</taxon>
        <taxon>Fungi</taxon>
        <taxon>Dikarya</taxon>
        <taxon>Basidiomycota</taxon>
        <taxon>Agaricomycotina</taxon>
        <taxon>Agaricomycetes</taxon>
        <taxon>Hymenochaetales</taxon>
        <taxon>Rickenellaceae</taxon>
        <taxon>Rickenella</taxon>
    </lineage>
</organism>